<keyword evidence="3" id="KW-1185">Reference proteome</keyword>
<keyword evidence="1" id="KW-0472">Membrane</keyword>
<dbReference type="PANTHER" id="PTHR46246:SF1">
    <property type="entry name" value="GUANOSINE-3',5'-BIS(DIPHOSPHATE) 3'-PYROPHOSPHOHYDROLASE MESH1"/>
    <property type="match status" value="1"/>
</dbReference>
<proteinExistence type="predicted"/>
<evidence type="ECO:0000313" key="2">
    <source>
        <dbReference type="EMBL" id="RBQ06642.1"/>
    </source>
</evidence>
<reference evidence="2 3" key="1">
    <citation type="submission" date="2018-07" db="EMBL/GenBank/DDBJ databases">
        <title>A draft genome of a endophytic bacteria, a new species of Pedobacter.</title>
        <authorList>
            <person name="Zhang Z.D."/>
            <person name="Chen Z.J."/>
        </authorList>
    </citation>
    <scope>NUCLEOTIDE SEQUENCE [LARGE SCALE GENOMIC DNA]</scope>
    <source>
        <strain evidence="2 3">RS10</strain>
    </source>
</reference>
<organism evidence="2 3">
    <name type="scientific">Pedobacter miscanthi</name>
    <dbReference type="NCBI Taxonomy" id="2259170"/>
    <lineage>
        <taxon>Bacteria</taxon>
        <taxon>Pseudomonadati</taxon>
        <taxon>Bacteroidota</taxon>
        <taxon>Sphingobacteriia</taxon>
        <taxon>Sphingobacteriales</taxon>
        <taxon>Sphingobacteriaceae</taxon>
        <taxon>Pedobacter</taxon>
    </lineage>
</organism>
<evidence type="ECO:0000256" key="1">
    <source>
        <dbReference type="SAM" id="Phobius"/>
    </source>
</evidence>
<evidence type="ECO:0008006" key="4">
    <source>
        <dbReference type="Google" id="ProtNLM"/>
    </source>
</evidence>
<gene>
    <name evidence="2" type="ORF">DRW42_12695</name>
</gene>
<name>A0A366L0G3_9SPHI</name>
<feature type="transmembrane region" description="Helical" evidence="1">
    <location>
        <begin position="6"/>
        <end position="23"/>
    </location>
</feature>
<keyword evidence="1" id="KW-1133">Transmembrane helix</keyword>
<dbReference type="SUPFAM" id="SSF109604">
    <property type="entry name" value="HD-domain/PDEase-like"/>
    <property type="match status" value="1"/>
</dbReference>
<dbReference type="AlphaFoldDB" id="A0A366L0G3"/>
<dbReference type="RefSeq" id="WP_113949203.1">
    <property type="nucleotide sequence ID" value="NZ_QNQU01000010.1"/>
</dbReference>
<comment type="caution">
    <text evidence="2">The sequence shown here is derived from an EMBL/GenBank/DDBJ whole genome shotgun (WGS) entry which is preliminary data.</text>
</comment>
<dbReference type="EMBL" id="QNQU01000010">
    <property type="protein sequence ID" value="RBQ06642.1"/>
    <property type="molecule type" value="Genomic_DNA"/>
</dbReference>
<keyword evidence="1" id="KW-0812">Transmembrane</keyword>
<sequence>MNILVTFNVAILIIIFFIILKLMTGSERLAIWVAEKHKNQLIRNTGLPYFDHLKKVALLAKSAAEYGYEIGLCHDLLEDTNTTSTELQEALTGFGYSLDVAKFIVQNVIELTDVFTKAAYPKLSKKERKKLESKRLQTVSTTAQTVKYADLIDNIAWTMKYDIKHAAKYLKKKFALLLALNRGNHQLRQQTMEMIKQGLSDLEVV</sequence>
<dbReference type="OrthoDB" id="9802385at2"/>
<dbReference type="GO" id="GO:0008893">
    <property type="term" value="F:guanosine-3',5'-bis(diphosphate) 3'-diphosphatase activity"/>
    <property type="evidence" value="ECO:0007669"/>
    <property type="project" value="TreeGrafter"/>
</dbReference>
<dbReference type="InterPro" id="IPR052194">
    <property type="entry name" value="MESH1"/>
</dbReference>
<dbReference type="Gene3D" id="1.10.3210.10">
    <property type="entry name" value="Hypothetical protein af1432"/>
    <property type="match status" value="1"/>
</dbReference>
<accession>A0A366L0G3</accession>
<evidence type="ECO:0000313" key="3">
    <source>
        <dbReference type="Proteomes" id="UP000252081"/>
    </source>
</evidence>
<dbReference type="PANTHER" id="PTHR46246">
    <property type="entry name" value="GUANOSINE-3',5'-BIS(DIPHOSPHATE) 3'-PYROPHOSPHOHYDROLASE MESH1"/>
    <property type="match status" value="1"/>
</dbReference>
<dbReference type="Proteomes" id="UP000252081">
    <property type="component" value="Unassembled WGS sequence"/>
</dbReference>
<protein>
    <recommendedName>
        <fullName evidence="4">HD domain-containing protein</fullName>
    </recommendedName>
</protein>